<organism evidence="1 2">
    <name type="scientific">Paractinoplanes deccanensis</name>
    <dbReference type="NCBI Taxonomy" id="113561"/>
    <lineage>
        <taxon>Bacteria</taxon>
        <taxon>Bacillati</taxon>
        <taxon>Actinomycetota</taxon>
        <taxon>Actinomycetes</taxon>
        <taxon>Micromonosporales</taxon>
        <taxon>Micromonosporaceae</taxon>
        <taxon>Paractinoplanes</taxon>
    </lineage>
</organism>
<reference evidence="1 2" key="1">
    <citation type="submission" date="2021-01" db="EMBL/GenBank/DDBJ databases">
        <title>Whole genome shotgun sequence of Actinoplanes deccanensis NBRC 13994.</title>
        <authorList>
            <person name="Komaki H."/>
            <person name="Tamura T."/>
        </authorList>
    </citation>
    <scope>NUCLEOTIDE SEQUENCE [LARGE SCALE GENOMIC DNA]</scope>
    <source>
        <strain evidence="1 2">NBRC 13994</strain>
    </source>
</reference>
<comment type="caution">
    <text evidence="1">The sequence shown here is derived from an EMBL/GenBank/DDBJ whole genome shotgun (WGS) entry which is preliminary data.</text>
</comment>
<gene>
    <name evidence="1" type="ORF">Ade02nite_20600</name>
</gene>
<dbReference type="Proteomes" id="UP000609879">
    <property type="component" value="Unassembled WGS sequence"/>
</dbReference>
<keyword evidence="2" id="KW-1185">Reference proteome</keyword>
<dbReference type="RefSeq" id="WP_203761341.1">
    <property type="nucleotide sequence ID" value="NZ_BAAABO010000029.1"/>
</dbReference>
<evidence type="ECO:0000313" key="1">
    <source>
        <dbReference type="EMBL" id="GID73419.1"/>
    </source>
</evidence>
<accession>A0ABQ3Y087</accession>
<protein>
    <submittedName>
        <fullName evidence="1">Uncharacterized protein</fullName>
    </submittedName>
</protein>
<proteinExistence type="predicted"/>
<name>A0ABQ3Y087_9ACTN</name>
<sequence>MTVTIPRAELDAVMNDYGQPWPADGDSDSTTVRAAAVIRSEAEDAFGARFEEVSRRVLMSKLADDLDALADRYEATR</sequence>
<dbReference type="EMBL" id="BOMI01000033">
    <property type="protein sequence ID" value="GID73419.1"/>
    <property type="molecule type" value="Genomic_DNA"/>
</dbReference>
<evidence type="ECO:0000313" key="2">
    <source>
        <dbReference type="Proteomes" id="UP000609879"/>
    </source>
</evidence>